<dbReference type="STRING" id="1220924.W2S2A0"/>
<dbReference type="GeneID" id="19969333"/>
<dbReference type="HOGENOM" id="CLU_018689_0_0_1"/>
<dbReference type="RefSeq" id="XP_008714572.1">
    <property type="nucleotide sequence ID" value="XM_008716350.1"/>
</dbReference>
<dbReference type="GO" id="GO:0046872">
    <property type="term" value="F:metal ion binding"/>
    <property type="evidence" value="ECO:0007669"/>
    <property type="project" value="UniProtKB-KW"/>
</dbReference>
<dbReference type="eggNOG" id="KOG3904">
    <property type="taxonomic scope" value="Eukaryota"/>
</dbReference>
<dbReference type="PANTHER" id="PTHR12318:SF0">
    <property type="entry name" value="ACYL-COENZYME A DIPHOSPHATASE NUDT19"/>
    <property type="match status" value="1"/>
</dbReference>
<protein>
    <recommendedName>
        <fullName evidence="8">Nudix hydrolase domain-containing protein</fullName>
    </recommendedName>
</protein>
<evidence type="ECO:0000256" key="4">
    <source>
        <dbReference type="ARBA" id="ARBA00022801"/>
    </source>
</evidence>
<gene>
    <name evidence="9" type="ORF">HMPREF1541_01994</name>
</gene>
<evidence type="ECO:0000256" key="2">
    <source>
        <dbReference type="ARBA" id="ARBA00001946"/>
    </source>
</evidence>
<comment type="cofactor">
    <cofactor evidence="1">
        <name>Mn(2+)</name>
        <dbReference type="ChEBI" id="CHEBI:29035"/>
    </cofactor>
</comment>
<keyword evidence="3" id="KW-0479">Metal-binding</keyword>
<comment type="cofactor">
    <cofactor evidence="2">
        <name>Mg(2+)</name>
        <dbReference type="ChEBI" id="CHEBI:18420"/>
    </cofactor>
</comment>
<dbReference type="Gene3D" id="3.90.79.10">
    <property type="entry name" value="Nucleoside Triphosphate Pyrophosphohydrolase"/>
    <property type="match status" value="1"/>
</dbReference>
<keyword evidence="6" id="KW-0464">Manganese</keyword>
<dbReference type="AlphaFoldDB" id="W2S2A0"/>
<feature type="region of interest" description="Disordered" evidence="7">
    <location>
        <begin position="331"/>
        <end position="350"/>
    </location>
</feature>
<dbReference type="SUPFAM" id="SSF55811">
    <property type="entry name" value="Nudix"/>
    <property type="match status" value="1"/>
</dbReference>
<dbReference type="PANTHER" id="PTHR12318">
    <property type="entry name" value="TESTOSTERONE-REGULATED PROTEIN RP2"/>
    <property type="match status" value="1"/>
</dbReference>
<keyword evidence="4" id="KW-0378">Hydrolase</keyword>
<evidence type="ECO:0000256" key="5">
    <source>
        <dbReference type="ARBA" id="ARBA00022842"/>
    </source>
</evidence>
<feature type="domain" description="Nudix hydrolase" evidence="8">
    <location>
        <begin position="23"/>
        <end position="232"/>
    </location>
</feature>
<name>W2S2A0_CYPE1</name>
<evidence type="ECO:0000256" key="1">
    <source>
        <dbReference type="ARBA" id="ARBA00001936"/>
    </source>
</evidence>
<evidence type="ECO:0000256" key="3">
    <source>
        <dbReference type="ARBA" id="ARBA00022723"/>
    </source>
</evidence>
<organism evidence="9 10">
    <name type="scientific">Cyphellophora europaea (strain CBS 101466)</name>
    <name type="common">Phialophora europaea</name>
    <dbReference type="NCBI Taxonomy" id="1220924"/>
    <lineage>
        <taxon>Eukaryota</taxon>
        <taxon>Fungi</taxon>
        <taxon>Dikarya</taxon>
        <taxon>Ascomycota</taxon>
        <taxon>Pezizomycotina</taxon>
        <taxon>Eurotiomycetes</taxon>
        <taxon>Chaetothyriomycetidae</taxon>
        <taxon>Chaetothyriales</taxon>
        <taxon>Cyphellophoraceae</taxon>
        <taxon>Cyphellophora</taxon>
    </lineage>
</organism>
<accession>W2S2A0</accession>
<dbReference type="CDD" id="cd18870">
    <property type="entry name" value="NUDIX_AcylCoAdiphos_Nudt19"/>
    <property type="match status" value="1"/>
</dbReference>
<dbReference type="InterPro" id="IPR039121">
    <property type="entry name" value="NUDT19"/>
</dbReference>
<dbReference type="GO" id="GO:0016818">
    <property type="term" value="F:hydrolase activity, acting on acid anhydrides, in phosphorus-containing anhydrides"/>
    <property type="evidence" value="ECO:0007669"/>
    <property type="project" value="InterPro"/>
</dbReference>
<feature type="compositionally biased region" description="Basic and acidic residues" evidence="7">
    <location>
        <begin position="8"/>
        <end position="17"/>
    </location>
</feature>
<dbReference type="InterPro" id="IPR015797">
    <property type="entry name" value="NUDIX_hydrolase-like_dom_sf"/>
</dbReference>
<dbReference type="VEuPathDB" id="FungiDB:HMPREF1541_01994"/>
<dbReference type="Proteomes" id="UP000030752">
    <property type="component" value="Unassembled WGS sequence"/>
</dbReference>
<dbReference type="GO" id="GO:0005739">
    <property type="term" value="C:mitochondrion"/>
    <property type="evidence" value="ECO:0007669"/>
    <property type="project" value="TreeGrafter"/>
</dbReference>
<evidence type="ECO:0000313" key="9">
    <source>
        <dbReference type="EMBL" id="ETN42836.1"/>
    </source>
</evidence>
<proteinExistence type="predicted"/>
<sequence>MASSNPKPKFEVREYTTHKNPAPASPSASIILVSPTNEILLLHRVKSSSAFPSAHVFPGGNLDPQDGELPSEPTDPARHKDSSAYRTGAIRELFEETGILLAKESTSATSLLPVSPEARLAGRKAVHSGKISFKDWLSSQSKDAVLHTEGLIPFTHWVTPPNVPKRFTTQMYLYFVHLKETSNPSIHATADQIETMAPEYRPAADWLRAAQAGDVILFPPQFILLYLASQFLDRVDQLEGSKEIYGAKTTAMDIVKRRRALYEFVTKPGQNGGPAWSEKFISPIGKGVQHDGRQALALGKPGPELKDSGLSGDEEYVVMVKFQKEGPRQLEVRRKSEVAEEGRKAKPEKL</sequence>
<dbReference type="PROSITE" id="PS51462">
    <property type="entry name" value="NUDIX"/>
    <property type="match status" value="1"/>
</dbReference>
<dbReference type="EMBL" id="KB822718">
    <property type="protein sequence ID" value="ETN42836.1"/>
    <property type="molecule type" value="Genomic_DNA"/>
</dbReference>
<dbReference type="InParanoid" id="W2S2A0"/>
<dbReference type="Pfam" id="PF00293">
    <property type="entry name" value="NUDIX"/>
    <property type="match status" value="1"/>
</dbReference>
<evidence type="ECO:0000313" key="10">
    <source>
        <dbReference type="Proteomes" id="UP000030752"/>
    </source>
</evidence>
<feature type="region of interest" description="Disordered" evidence="7">
    <location>
        <begin position="1"/>
        <end position="28"/>
    </location>
</feature>
<evidence type="ECO:0000256" key="6">
    <source>
        <dbReference type="ARBA" id="ARBA00023211"/>
    </source>
</evidence>
<dbReference type="InterPro" id="IPR000086">
    <property type="entry name" value="NUDIX_hydrolase_dom"/>
</dbReference>
<evidence type="ECO:0000256" key="7">
    <source>
        <dbReference type="SAM" id="MobiDB-lite"/>
    </source>
</evidence>
<dbReference type="OrthoDB" id="1695362at2759"/>
<evidence type="ECO:0000259" key="8">
    <source>
        <dbReference type="PROSITE" id="PS51462"/>
    </source>
</evidence>
<keyword evidence="10" id="KW-1185">Reference proteome</keyword>
<reference evidence="9 10" key="1">
    <citation type="submission" date="2013-03" db="EMBL/GenBank/DDBJ databases">
        <title>The Genome Sequence of Phialophora europaea CBS 101466.</title>
        <authorList>
            <consortium name="The Broad Institute Genomics Platform"/>
            <person name="Cuomo C."/>
            <person name="de Hoog S."/>
            <person name="Gorbushina A."/>
            <person name="Walker B."/>
            <person name="Young S.K."/>
            <person name="Zeng Q."/>
            <person name="Gargeya S."/>
            <person name="Fitzgerald M."/>
            <person name="Haas B."/>
            <person name="Abouelleil A."/>
            <person name="Allen A.W."/>
            <person name="Alvarado L."/>
            <person name="Arachchi H.M."/>
            <person name="Berlin A.M."/>
            <person name="Chapman S.B."/>
            <person name="Gainer-Dewar J."/>
            <person name="Goldberg J."/>
            <person name="Griggs A."/>
            <person name="Gujja S."/>
            <person name="Hansen M."/>
            <person name="Howarth C."/>
            <person name="Imamovic A."/>
            <person name="Ireland A."/>
            <person name="Larimer J."/>
            <person name="McCowan C."/>
            <person name="Murphy C."/>
            <person name="Pearson M."/>
            <person name="Poon T.W."/>
            <person name="Priest M."/>
            <person name="Roberts A."/>
            <person name="Saif S."/>
            <person name="Shea T."/>
            <person name="Sisk P."/>
            <person name="Sykes S."/>
            <person name="Wortman J."/>
            <person name="Nusbaum C."/>
            <person name="Birren B."/>
        </authorList>
    </citation>
    <scope>NUCLEOTIDE SEQUENCE [LARGE SCALE GENOMIC DNA]</scope>
    <source>
        <strain evidence="9 10">CBS 101466</strain>
    </source>
</reference>
<feature type="region of interest" description="Disordered" evidence="7">
    <location>
        <begin position="56"/>
        <end position="83"/>
    </location>
</feature>
<keyword evidence="5" id="KW-0460">Magnesium</keyword>